<proteinExistence type="predicted"/>
<protein>
    <submittedName>
        <fullName evidence="3">Putative spermidine/putrescine transport system substrate-binding protein</fullName>
    </submittedName>
</protein>
<dbReference type="EMBL" id="JACIBV010000001">
    <property type="protein sequence ID" value="MBB3730613.1"/>
    <property type="molecule type" value="Genomic_DNA"/>
</dbReference>
<name>A0A7W5YDL8_9ACTN</name>
<dbReference type="Pfam" id="PF13343">
    <property type="entry name" value="SBP_bac_6"/>
    <property type="match status" value="1"/>
</dbReference>
<dbReference type="GO" id="GO:0030976">
    <property type="term" value="F:thiamine pyrophosphate binding"/>
    <property type="evidence" value="ECO:0007669"/>
    <property type="project" value="TreeGrafter"/>
</dbReference>
<evidence type="ECO:0000256" key="2">
    <source>
        <dbReference type="SAM" id="SignalP"/>
    </source>
</evidence>
<evidence type="ECO:0000313" key="4">
    <source>
        <dbReference type="Proteomes" id="UP000579945"/>
    </source>
</evidence>
<keyword evidence="1 2" id="KW-0732">Signal</keyword>
<gene>
    <name evidence="3" type="ORF">FHR33_006473</name>
</gene>
<dbReference type="SUPFAM" id="SSF53850">
    <property type="entry name" value="Periplasmic binding protein-like II"/>
    <property type="match status" value="1"/>
</dbReference>
<evidence type="ECO:0000256" key="1">
    <source>
        <dbReference type="ARBA" id="ARBA00022729"/>
    </source>
</evidence>
<dbReference type="GeneID" id="95392749"/>
<dbReference type="RefSeq" id="WP_183655538.1">
    <property type="nucleotide sequence ID" value="NZ_JACIBV010000001.1"/>
</dbReference>
<keyword evidence="4" id="KW-1185">Reference proteome</keyword>
<dbReference type="Proteomes" id="UP000579945">
    <property type="component" value="Unassembled WGS sequence"/>
</dbReference>
<dbReference type="PROSITE" id="PS51257">
    <property type="entry name" value="PROKAR_LIPOPROTEIN"/>
    <property type="match status" value="1"/>
</dbReference>
<feature type="signal peptide" evidence="2">
    <location>
        <begin position="1"/>
        <end position="20"/>
    </location>
</feature>
<dbReference type="Gene3D" id="3.40.190.10">
    <property type="entry name" value="Periplasmic binding protein-like II"/>
    <property type="match status" value="2"/>
</dbReference>
<dbReference type="PANTHER" id="PTHR30006:SF2">
    <property type="entry name" value="ABC TRANSPORTER SUBSTRATE-BINDING PROTEIN"/>
    <property type="match status" value="1"/>
</dbReference>
<dbReference type="AlphaFoldDB" id="A0A7W5YDL8"/>
<feature type="chain" id="PRO_5038820098" evidence="2">
    <location>
        <begin position="21"/>
        <end position="348"/>
    </location>
</feature>
<dbReference type="GO" id="GO:0030288">
    <property type="term" value="C:outer membrane-bounded periplasmic space"/>
    <property type="evidence" value="ECO:0007669"/>
    <property type="project" value="TreeGrafter"/>
</dbReference>
<dbReference type="GO" id="GO:0030975">
    <property type="term" value="F:thiamine binding"/>
    <property type="evidence" value="ECO:0007669"/>
    <property type="project" value="TreeGrafter"/>
</dbReference>
<organism evidence="3 4">
    <name type="scientific">Nonomuraea dietziae</name>
    <dbReference type="NCBI Taxonomy" id="65515"/>
    <lineage>
        <taxon>Bacteria</taxon>
        <taxon>Bacillati</taxon>
        <taxon>Actinomycetota</taxon>
        <taxon>Actinomycetes</taxon>
        <taxon>Streptosporangiales</taxon>
        <taxon>Streptosporangiaceae</taxon>
        <taxon>Nonomuraea</taxon>
    </lineage>
</organism>
<sequence>MTVRTCAAIAAVLVSAGCAASTTEEKPLAPVNAKAASMQAGFTSMDRLAEAAKKEGELNVIALPRDWVNYGEIIDTFADKYDIKVNQLEPGASSRRQMEAAAQLKPDVFDLSLEVAVANAPRFAPYKVQGWHDLPDHVKDRNGAWYAGYGGYMSLGYDSAKVKAPASFADLLKPGYTVALPGDPRQTAAAFSGIMAASLQNGVPQVQRGVELFTKLKKEGKLAEPPAANVVVDWDHLNAERAAEPGTSWKVTIPKDSPLGAYYVQAINKDAPHPAAARLWQEFVFSDEGQNLYLKGYARPARGEAMLMKGTLDTETAARLPAPPGPPVLLTIPQTDTAKTYVNKHWAG</sequence>
<evidence type="ECO:0000313" key="3">
    <source>
        <dbReference type="EMBL" id="MBB3730613.1"/>
    </source>
</evidence>
<comment type="caution">
    <text evidence="3">The sequence shown here is derived from an EMBL/GenBank/DDBJ whole genome shotgun (WGS) entry which is preliminary data.</text>
</comment>
<accession>A0A7W5YDL8</accession>
<dbReference type="PANTHER" id="PTHR30006">
    <property type="entry name" value="THIAMINE-BINDING PERIPLASMIC PROTEIN-RELATED"/>
    <property type="match status" value="1"/>
</dbReference>
<reference evidence="3 4" key="1">
    <citation type="submission" date="2020-08" db="EMBL/GenBank/DDBJ databases">
        <title>Sequencing the genomes of 1000 actinobacteria strains.</title>
        <authorList>
            <person name="Klenk H.-P."/>
        </authorList>
    </citation>
    <scope>NUCLEOTIDE SEQUENCE [LARGE SCALE GENOMIC DNA]</scope>
    <source>
        <strain evidence="3 4">DSM 44320</strain>
    </source>
</reference>
<dbReference type="GO" id="GO:0015888">
    <property type="term" value="P:thiamine transport"/>
    <property type="evidence" value="ECO:0007669"/>
    <property type="project" value="TreeGrafter"/>
</dbReference>